<keyword evidence="5 6" id="KW-0472">Membrane</keyword>
<evidence type="ECO:0000313" key="8">
    <source>
        <dbReference type="Proteomes" id="UP001162135"/>
    </source>
</evidence>
<evidence type="ECO:0000256" key="5">
    <source>
        <dbReference type="ARBA" id="ARBA00023136"/>
    </source>
</evidence>
<sequence>MSVLRGFLWLLVFLLLGQATVELFHLPMPSGVIGMLLLTIFFGYRGGMNPDVVHVSQPLIAMLALLIMPGVVEIFFVAGQFADQWIAIVTALIAGTLLSVLSSLLLMRRYLPTSDTPGNPGDE</sequence>
<comment type="subcellular location">
    <subcellularLocation>
        <location evidence="1">Cell membrane</location>
        <topology evidence="1">Multi-pass membrane protein</topology>
    </subcellularLocation>
</comment>
<dbReference type="Pfam" id="PF03788">
    <property type="entry name" value="LrgA"/>
    <property type="match status" value="1"/>
</dbReference>
<evidence type="ECO:0000256" key="3">
    <source>
        <dbReference type="ARBA" id="ARBA00022692"/>
    </source>
</evidence>
<evidence type="ECO:0000256" key="4">
    <source>
        <dbReference type="ARBA" id="ARBA00022989"/>
    </source>
</evidence>
<evidence type="ECO:0000256" key="2">
    <source>
        <dbReference type="ARBA" id="ARBA00022475"/>
    </source>
</evidence>
<evidence type="ECO:0000256" key="1">
    <source>
        <dbReference type="ARBA" id="ARBA00004651"/>
    </source>
</evidence>
<dbReference type="RefSeq" id="WP_110717815.1">
    <property type="nucleotide sequence ID" value="NZ_PGFS01000001.1"/>
</dbReference>
<dbReference type="EMBL" id="PGFS01000001">
    <property type="protein sequence ID" value="MDH4571999.1"/>
    <property type="molecule type" value="Genomic_DNA"/>
</dbReference>
<dbReference type="InterPro" id="IPR005538">
    <property type="entry name" value="LrgA/CidA"/>
</dbReference>
<keyword evidence="4 6" id="KW-1133">Transmembrane helix</keyword>
<dbReference type="Proteomes" id="UP001162135">
    <property type="component" value="Unassembled WGS sequence"/>
</dbReference>
<protein>
    <submittedName>
        <fullName evidence="7">CidA/LrgA family protein</fullName>
    </submittedName>
</protein>
<accession>A0ABT6I2V0</accession>
<keyword evidence="8" id="KW-1185">Reference proteome</keyword>
<evidence type="ECO:0000313" key="7">
    <source>
        <dbReference type="EMBL" id="MDH4571999.1"/>
    </source>
</evidence>
<reference evidence="7" key="2">
    <citation type="submission" date="2017-11" db="EMBL/GenBank/DDBJ databases">
        <authorList>
            <person name="Das S.K."/>
        </authorList>
    </citation>
    <scope>NUCLEOTIDE SEQUENCE</scope>
    <source>
        <strain evidence="7">S4-41</strain>
    </source>
</reference>
<dbReference type="PANTHER" id="PTHR33931">
    <property type="entry name" value="HOLIN-LIKE PROTEIN CIDA-RELATED"/>
    <property type="match status" value="1"/>
</dbReference>
<evidence type="ECO:0000256" key="6">
    <source>
        <dbReference type="SAM" id="Phobius"/>
    </source>
</evidence>
<keyword evidence="3 6" id="KW-0812">Transmembrane</keyword>
<proteinExistence type="predicted"/>
<reference evidence="7" key="1">
    <citation type="journal article" date="2015" name="Antonie Van Leeuwenhoek">
        <title>Comparative 16S rRNA signatures and multilocus sequence analysis for the genus Salinicola and description of Salinicola acroporae sp. nov., isolated from coral Acropora digitifera.</title>
        <authorList>
            <person name="Lepcha R.T."/>
            <person name="Poddar A."/>
            <person name="Schumann P."/>
            <person name="Das S.K."/>
        </authorList>
    </citation>
    <scope>NUCLEOTIDE SEQUENCE</scope>
    <source>
        <strain evidence="7">S4-41</strain>
    </source>
</reference>
<feature type="transmembrane region" description="Helical" evidence="6">
    <location>
        <begin position="29"/>
        <end position="47"/>
    </location>
</feature>
<dbReference type="PANTHER" id="PTHR33931:SF2">
    <property type="entry name" value="HOLIN-LIKE PROTEIN CIDA"/>
    <property type="match status" value="1"/>
</dbReference>
<gene>
    <name evidence="7" type="ORF">CUR86_05615</name>
</gene>
<feature type="transmembrane region" description="Helical" evidence="6">
    <location>
        <begin position="85"/>
        <end position="106"/>
    </location>
</feature>
<feature type="transmembrane region" description="Helical" evidence="6">
    <location>
        <begin position="59"/>
        <end position="79"/>
    </location>
</feature>
<comment type="caution">
    <text evidence="7">The sequence shown here is derived from an EMBL/GenBank/DDBJ whole genome shotgun (WGS) entry which is preliminary data.</text>
</comment>
<organism evidence="7 8">
    <name type="scientific">Salinicola acroporae</name>
    <dbReference type="NCBI Taxonomy" id="1541440"/>
    <lineage>
        <taxon>Bacteria</taxon>
        <taxon>Pseudomonadati</taxon>
        <taxon>Pseudomonadota</taxon>
        <taxon>Gammaproteobacteria</taxon>
        <taxon>Oceanospirillales</taxon>
        <taxon>Halomonadaceae</taxon>
        <taxon>Salinicola</taxon>
    </lineage>
</organism>
<name>A0ABT6I2V0_9GAMM</name>
<keyword evidence="2" id="KW-1003">Cell membrane</keyword>